<feature type="transmembrane region" description="Helical" evidence="2">
    <location>
        <begin position="290"/>
        <end position="312"/>
    </location>
</feature>
<dbReference type="Proteomes" id="UP001595632">
    <property type="component" value="Unassembled WGS sequence"/>
</dbReference>
<dbReference type="Pfam" id="PF06808">
    <property type="entry name" value="DctM"/>
    <property type="match status" value="1"/>
</dbReference>
<evidence type="ECO:0000259" key="3">
    <source>
        <dbReference type="Pfam" id="PF06808"/>
    </source>
</evidence>
<feature type="transmembrane region" description="Helical" evidence="2">
    <location>
        <begin position="363"/>
        <end position="380"/>
    </location>
</feature>
<dbReference type="PANTHER" id="PTHR43849">
    <property type="entry name" value="BLL3936 PROTEIN"/>
    <property type="match status" value="1"/>
</dbReference>
<keyword evidence="2" id="KW-0472">Membrane</keyword>
<dbReference type="InterPro" id="IPR010656">
    <property type="entry name" value="DctM"/>
</dbReference>
<protein>
    <submittedName>
        <fullName evidence="4">TRAP transporter permease</fullName>
    </submittedName>
</protein>
<feature type="transmembrane region" description="Helical" evidence="2">
    <location>
        <begin position="339"/>
        <end position="356"/>
    </location>
</feature>
<evidence type="ECO:0000313" key="4">
    <source>
        <dbReference type="EMBL" id="MFC3144174.1"/>
    </source>
</evidence>
<feature type="transmembrane region" description="Helical" evidence="2">
    <location>
        <begin position="68"/>
        <end position="90"/>
    </location>
</feature>
<feature type="transmembrane region" description="Helical" evidence="2">
    <location>
        <begin position="486"/>
        <end position="509"/>
    </location>
</feature>
<dbReference type="EMBL" id="JBHRTB010000010">
    <property type="protein sequence ID" value="MFC3144174.1"/>
    <property type="molecule type" value="Genomic_DNA"/>
</dbReference>
<feature type="transmembrane region" description="Helical" evidence="2">
    <location>
        <begin position="126"/>
        <end position="148"/>
    </location>
</feature>
<comment type="caution">
    <text evidence="4">The sequence shown here is derived from an EMBL/GenBank/DDBJ whole genome shotgun (WGS) entry which is preliminary data.</text>
</comment>
<evidence type="ECO:0000256" key="2">
    <source>
        <dbReference type="SAM" id="Phobius"/>
    </source>
</evidence>
<comment type="subcellular location">
    <subcellularLocation>
        <location evidence="1">Cell inner membrane</location>
        <topology evidence="1">Multi-pass membrane protein</topology>
    </subcellularLocation>
</comment>
<dbReference type="InterPro" id="IPR011853">
    <property type="entry name" value="TRAP_DctM-Dct_fused"/>
</dbReference>
<feature type="transmembrane region" description="Helical" evidence="2">
    <location>
        <begin position="400"/>
        <end position="427"/>
    </location>
</feature>
<gene>
    <name evidence="4" type="ORF">ACFOGP_15745</name>
</gene>
<evidence type="ECO:0000313" key="5">
    <source>
        <dbReference type="Proteomes" id="UP001595632"/>
    </source>
</evidence>
<reference evidence="5" key="1">
    <citation type="journal article" date="2019" name="Int. J. Syst. Evol. Microbiol.">
        <title>The Global Catalogue of Microorganisms (GCM) 10K type strain sequencing project: providing services to taxonomists for standard genome sequencing and annotation.</title>
        <authorList>
            <consortium name="The Broad Institute Genomics Platform"/>
            <consortium name="The Broad Institute Genome Sequencing Center for Infectious Disease"/>
            <person name="Wu L."/>
            <person name="Ma J."/>
        </authorList>
    </citation>
    <scope>NUCLEOTIDE SEQUENCE [LARGE SCALE GENOMIC DNA]</scope>
    <source>
        <strain evidence="5">KCTC 52366</strain>
    </source>
</reference>
<keyword evidence="2" id="KW-1133">Transmembrane helix</keyword>
<feature type="domain" description="TRAP C4-dicarboxylate transport system permease DctM subunit" evidence="3">
    <location>
        <begin position="114"/>
        <end position="547"/>
    </location>
</feature>
<dbReference type="RefSeq" id="WP_275631434.1">
    <property type="nucleotide sequence ID" value="NZ_JARGYD010000001.1"/>
</dbReference>
<keyword evidence="1" id="KW-1003">Cell membrane</keyword>
<feature type="transmembrane region" description="Helical" evidence="2">
    <location>
        <begin position="581"/>
        <end position="599"/>
    </location>
</feature>
<feature type="transmembrane region" description="Helical" evidence="2">
    <location>
        <begin position="168"/>
        <end position="190"/>
    </location>
</feature>
<evidence type="ECO:0000256" key="1">
    <source>
        <dbReference type="RuleBase" id="RU369079"/>
    </source>
</evidence>
<name>A0ABV7GVG6_9RHOB</name>
<feature type="transmembrane region" description="Helical" evidence="2">
    <location>
        <begin position="12"/>
        <end position="32"/>
    </location>
</feature>
<keyword evidence="1" id="KW-0997">Cell inner membrane</keyword>
<feature type="transmembrane region" description="Helical" evidence="2">
    <location>
        <begin position="439"/>
        <end position="466"/>
    </location>
</feature>
<feature type="transmembrane region" description="Helical" evidence="2">
    <location>
        <begin position="262"/>
        <end position="283"/>
    </location>
</feature>
<proteinExistence type="predicted"/>
<feature type="transmembrane region" description="Helical" evidence="2">
    <location>
        <begin position="521"/>
        <end position="539"/>
    </location>
</feature>
<feature type="transmembrane region" description="Helical" evidence="2">
    <location>
        <begin position="217"/>
        <end position="242"/>
    </location>
</feature>
<feature type="transmembrane region" description="Helical" evidence="2">
    <location>
        <begin position="102"/>
        <end position="119"/>
    </location>
</feature>
<comment type="function">
    <text evidence="1">Part of the tripartite ATP-independent periplasmic (TRAP) transport system.</text>
</comment>
<sequence length="631" mass="66002">MTDTPTSPALRTAAHILGGVMMLCAVAFALDVPRQLGVALYTEQYLAAVLGLGLAMAFLIAPRFRGALAVLDPLLAAVALVAAGYVAWTYPVLVNELVYKPLDGLVVALVLAGLAVEAVRRMTGPGLTIIVGVFILYGLFGHLLPFGMSRQIQWDRLAIYVAMDTNGMMGLPLMVTSVVVMTFVLMGQVLTRSGGGEFFNDLALSLVGRTRGGAAKIAVVSSFLFGSVSGSAVANVAASGVVTLPLMRRAGYKPHLAASIEALASTGGQLAPPIMGAAAFLMAEFLQIPYGTVVLAAIIPSALFYLAIFFYVDNHAAATGLRLPEDVEIRPLLHVLKDGWQFVAPFVVLIGGLFVLNWRPEMAALAAAALLAVLALILPYRGKRATIPELAFSLPRAGVAMIEIVVISAAAGIVIGVLNLSGLSFSLTLSLVSMAEGSLFLLLLLAGGVSVVLGMGMPTVGVYVLLASLIGPALTQAGINPIAAHMFLLYFGMLSMITPPVALASFTAASMAGADWMKTGFTAVRIGWVAYLIPFVMVFEPGLVMQADTITVVWQAAGALAGVYFATGAIFGYLRRPLSMPMRIFLMACALVAILPIEIAGLGHVVNVVAILAGAATLLLPFQMRNSQTEP</sequence>
<keyword evidence="5" id="KW-1185">Reference proteome</keyword>
<keyword evidence="1" id="KW-0813">Transport</keyword>
<organism evidence="4 5">
    <name type="scientific">Psychromarinibacter halotolerans</name>
    <dbReference type="NCBI Taxonomy" id="1775175"/>
    <lineage>
        <taxon>Bacteria</taxon>
        <taxon>Pseudomonadati</taxon>
        <taxon>Pseudomonadota</taxon>
        <taxon>Alphaproteobacteria</taxon>
        <taxon>Rhodobacterales</taxon>
        <taxon>Paracoccaceae</taxon>
        <taxon>Psychromarinibacter</taxon>
    </lineage>
</organism>
<feature type="transmembrane region" description="Helical" evidence="2">
    <location>
        <begin position="44"/>
        <end position="61"/>
    </location>
</feature>
<keyword evidence="2" id="KW-0812">Transmembrane</keyword>
<accession>A0ABV7GVG6</accession>
<dbReference type="NCBIfam" id="TIGR02123">
    <property type="entry name" value="TRAP_fused"/>
    <property type="match status" value="1"/>
</dbReference>
<dbReference type="PANTHER" id="PTHR43849:SF2">
    <property type="entry name" value="BLL3936 PROTEIN"/>
    <property type="match status" value="1"/>
</dbReference>
<feature type="transmembrane region" description="Helical" evidence="2">
    <location>
        <begin position="551"/>
        <end position="574"/>
    </location>
</feature>